<evidence type="ECO:0000256" key="9">
    <source>
        <dbReference type="ARBA" id="ARBA00023065"/>
    </source>
</evidence>
<dbReference type="PANTHER" id="PTHR33619:SF3">
    <property type="entry name" value="POLYSACCHARIDE EXPORT PROTEIN GFCE-RELATED"/>
    <property type="match status" value="1"/>
</dbReference>
<evidence type="ECO:0000256" key="2">
    <source>
        <dbReference type="ARBA" id="ARBA00009450"/>
    </source>
</evidence>
<evidence type="ECO:0000259" key="17">
    <source>
        <dbReference type="Pfam" id="PF02563"/>
    </source>
</evidence>
<feature type="signal peptide" evidence="16">
    <location>
        <begin position="1"/>
        <end position="35"/>
    </location>
</feature>
<evidence type="ECO:0000313" key="21">
    <source>
        <dbReference type="Proteomes" id="UP000430120"/>
    </source>
</evidence>
<evidence type="ECO:0000256" key="5">
    <source>
        <dbReference type="ARBA" id="ARBA00022597"/>
    </source>
</evidence>
<evidence type="ECO:0000256" key="1">
    <source>
        <dbReference type="ARBA" id="ARBA00004571"/>
    </source>
</evidence>
<dbReference type="GO" id="GO:0006811">
    <property type="term" value="P:monoatomic ion transport"/>
    <property type="evidence" value="ECO:0007669"/>
    <property type="project" value="UniProtKB-KW"/>
</dbReference>
<dbReference type="OrthoDB" id="9815244at2"/>
<keyword evidence="4" id="KW-1134">Transmembrane beta strand</keyword>
<keyword evidence="12" id="KW-0564">Palmitate</keyword>
<keyword evidence="11" id="KW-0472">Membrane</keyword>
<keyword evidence="14" id="KW-0449">Lipoprotein</keyword>
<name>A0A643FHA0_IDEDE</name>
<feature type="compositionally biased region" description="Low complexity" evidence="15">
    <location>
        <begin position="60"/>
        <end position="76"/>
    </location>
</feature>
<proteinExistence type="inferred from homology"/>
<feature type="compositionally biased region" description="Polar residues" evidence="15">
    <location>
        <begin position="77"/>
        <end position="102"/>
    </location>
</feature>
<keyword evidence="10" id="KW-0626">Porin</keyword>
<keyword evidence="6" id="KW-0812">Transmembrane</keyword>
<dbReference type="EMBL" id="VZPB01000012">
    <property type="protein sequence ID" value="KAB0583591.1"/>
    <property type="molecule type" value="Genomic_DNA"/>
</dbReference>
<evidence type="ECO:0000256" key="12">
    <source>
        <dbReference type="ARBA" id="ARBA00023139"/>
    </source>
</evidence>
<keyword evidence="3" id="KW-0813">Transport</keyword>
<accession>A0A643FHA0</accession>
<evidence type="ECO:0000256" key="14">
    <source>
        <dbReference type="ARBA" id="ARBA00023288"/>
    </source>
</evidence>
<evidence type="ECO:0000256" key="3">
    <source>
        <dbReference type="ARBA" id="ARBA00022448"/>
    </source>
</evidence>
<feature type="domain" description="Soluble ligand binding" evidence="18">
    <location>
        <begin position="313"/>
        <end position="362"/>
    </location>
</feature>
<dbReference type="RefSeq" id="WP_151123447.1">
    <property type="nucleotide sequence ID" value="NZ_CP088081.1"/>
</dbReference>
<dbReference type="Proteomes" id="UP000430120">
    <property type="component" value="Unassembled WGS sequence"/>
</dbReference>
<keyword evidence="9" id="KW-0406">Ion transport</keyword>
<feature type="region of interest" description="Disordered" evidence="15">
    <location>
        <begin position="40"/>
        <end position="108"/>
    </location>
</feature>
<dbReference type="GO" id="GO:0009279">
    <property type="term" value="C:cell outer membrane"/>
    <property type="evidence" value="ECO:0007669"/>
    <property type="project" value="UniProtKB-SubCell"/>
</dbReference>
<comment type="similarity">
    <text evidence="2">Belongs to the BexD/CtrA/VexA family.</text>
</comment>
<evidence type="ECO:0000256" key="4">
    <source>
        <dbReference type="ARBA" id="ARBA00022452"/>
    </source>
</evidence>
<evidence type="ECO:0000256" key="8">
    <source>
        <dbReference type="ARBA" id="ARBA00023047"/>
    </source>
</evidence>
<protein>
    <submittedName>
        <fullName evidence="20">Sugar ABC transporter substrate-binding protein</fullName>
    </submittedName>
</protein>
<organism evidence="20 21">
    <name type="scientific">Ideonella dechloratans</name>
    <dbReference type="NCBI Taxonomy" id="36863"/>
    <lineage>
        <taxon>Bacteria</taxon>
        <taxon>Pseudomonadati</taxon>
        <taxon>Pseudomonadota</taxon>
        <taxon>Betaproteobacteria</taxon>
        <taxon>Burkholderiales</taxon>
        <taxon>Sphaerotilaceae</taxon>
        <taxon>Ideonella</taxon>
    </lineage>
</organism>
<feature type="domain" description="Soluble ligand binding" evidence="18">
    <location>
        <begin position="403"/>
        <end position="438"/>
    </location>
</feature>
<dbReference type="Gene3D" id="3.10.560.10">
    <property type="entry name" value="Outer membrane lipoprotein wza domain like"/>
    <property type="match status" value="4"/>
</dbReference>
<feature type="domain" description="Soluble ligand binding" evidence="18">
    <location>
        <begin position="540"/>
        <end position="589"/>
    </location>
</feature>
<dbReference type="Pfam" id="PF02563">
    <property type="entry name" value="Poly_export"/>
    <property type="match status" value="1"/>
</dbReference>
<evidence type="ECO:0000256" key="10">
    <source>
        <dbReference type="ARBA" id="ARBA00023114"/>
    </source>
</evidence>
<keyword evidence="21" id="KW-1185">Reference proteome</keyword>
<evidence type="ECO:0000256" key="6">
    <source>
        <dbReference type="ARBA" id="ARBA00022692"/>
    </source>
</evidence>
<dbReference type="InterPro" id="IPR003715">
    <property type="entry name" value="Poly_export_N"/>
</dbReference>
<keyword evidence="8" id="KW-0625">Polysaccharide transport</keyword>
<evidence type="ECO:0000256" key="11">
    <source>
        <dbReference type="ARBA" id="ARBA00023136"/>
    </source>
</evidence>
<keyword evidence="5" id="KW-0762">Sugar transport</keyword>
<feature type="domain" description="SLBB" evidence="19">
    <location>
        <begin position="229"/>
        <end position="306"/>
    </location>
</feature>
<dbReference type="InterPro" id="IPR054765">
    <property type="entry name" value="SLBB_dom"/>
</dbReference>
<dbReference type="InterPro" id="IPR019554">
    <property type="entry name" value="Soluble_ligand-bd"/>
</dbReference>
<keyword evidence="7 16" id="KW-0732">Signal</keyword>
<dbReference type="PANTHER" id="PTHR33619">
    <property type="entry name" value="POLYSACCHARIDE EXPORT PROTEIN GFCE-RELATED"/>
    <property type="match status" value="1"/>
</dbReference>
<evidence type="ECO:0000256" key="15">
    <source>
        <dbReference type="SAM" id="MobiDB-lite"/>
    </source>
</evidence>
<dbReference type="GO" id="GO:0046930">
    <property type="term" value="C:pore complex"/>
    <property type="evidence" value="ECO:0007669"/>
    <property type="project" value="UniProtKB-KW"/>
</dbReference>
<evidence type="ECO:0000256" key="16">
    <source>
        <dbReference type="SAM" id="SignalP"/>
    </source>
</evidence>
<gene>
    <name evidence="20" type="ORF">F7Q92_06870</name>
</gene>
<dbReference type="GO" id="GO:0015288">
    <property type="term" value="F:porin activity"/>
    <property type="evidence" value="ECO:0007669"/>
    <property type="project" value="UniProtKB-KW"/>
</dbReference>
<dbReference type="Gene3D" id="3.30.1950.10">
    <property type="entry name" value="wza like domain"/>
    <property type="match status" value="1"/>
</dbReference>
<evidence type="ECO:0000259" key="18">
    <source>
        <dbReference type="Pfam" id="PF10531"/>
    </source>
</evidence>
<comment type="subcellular location">
    <subcellularLocation>
        <location evidence="1">Cell outer membrane</location>
        <topology evidence="1">Multi-pass membrane protein</topology>
    </subcellularLocation>
</comment>
<evidence type="ECO:0000256" key="7">
    <source>
        <dbReference type="ARBA" id="ARBA00022729"/>
    </source>
</evidence>
<sequence length="650" mass="68248">MFPLAHDRFKGLHGFQRVAALACTLLALVALPAQAQLIPSLSGDSNQGSTPVGVPSLGRSGSSSGTTGASAAPTPSIITIQQPGATQTPLGVTGAEPSNSERPSPATAAGEFEKYVQKMVDPDQPFVHRLGSQLLSGASSDGSDASPLVPADYLLVPGDELQLSISGSVDADLRLVVDRSGRIVVPRVGPVMVAGVRYADVPDVIRQRVARQFKNFDVTVSLAQLRGIRVYVTGFATNPGLYSLNSLSTISAALSKAGGPSAAGSYRNIQLKRRGQTPVNFDLYDLLVHGNRNSDVVLQPDDVVYVGPVGAEVAVLGSVNQQAIVELKPGETLKDAIENVGGLNSVADSSSVTIERLKDRDGSYANRVPLPAGYREPLLAGDVIRVTSIVDARAAQDNRNRRVVVEGEVAHPGAYVLPARATLQDALKAAGGLSPNAYVFGTQFSRASVLKEQVDNYTRALRDLQVDLTRSASTQRAASADEAKAATANQDAISKLITTLKRVKPTGRLVLQITPDTTQLPDLALEDGDRIYIPAKPTSVGVFGSVFNAGSFLYAPNKVLGDYLDQAGGPTRGADEKSAFVIRANGSVTSNLQSSSWFSSGSLASLTAVPGDTIFVPEEMNKTTLVQSLKDWSQIIYQLGLGAAAVNAVK</sequence>
<feature type="domain" description="Polysaccharide export protein N-terminal" evidence="17">
    <location>
        <begin position="150"/>
        <end position="222"/>
    </location>
</feature>
<comment type="caution">
    <text evidence="20">The sequence shown here is derived from an EMBL/GenBank/DDBJ whole genome shotgun (WGS) entry which is preliminary data.</text>
</comment>
<keyword evidence="13" id="KW-0998">Cell outer membrane</keyword>
<dbReference type="AlphaFoldDB" id="A0A643FHA0"/>
<feature type="chain" id="PRO_5024894732" evidence="16">
    <location>
        <begin position="36"/>
        <end position="650"/>
    </location>
</feature>
<dbReference type="GO" id="GO:0015159">
    <property type="term" value="F:polysaccharide transmembrane transporter activity"/>
    <property type="evidence" value="ECO:0007669"/>
    <property type="project" value="InterPro"/>
</dbReference>
<evidence type="ECO:0000313" key="20">
    <source>
        <dbReference type="EMBL" id="KAB0583591.1"/>
    </source>
</evidence>
<reference evidence="20 21" key="1">
    <citation type="submission" date="2019-09" db="EMBL/GenBank/DDBJ databases">
        <title>Draft genome sequences of 48 bacterial type strains from the CCUG.</title>
        <authorList>
            <person name="Tunovic T."/>
            <person name="Pineiro-Iglesias B."/>
            <person name="Unosson C."/>
            <person name="Inganas E."/>
            <person name="Ohlen M."/>
            <person name="Cardew S."/>
            <person name="Jensie-Markopoulos S."/>
            <person name="Salva-Serra F."/>
            <person name="Jaen-Luchoro D."/>
            <person name="Karlsson R."/>
            <person name="Svensson-Stadler L."/>
            <person name="Chun J."/>
            <person name="Moore E."/>
        </authorList>
    </citation>
    <scope>NUCLEOTIDE SEQUENCE [LARGE SCALE GENOMIC DNA]</scope>
    <source>
        <strain evidence="20 21">CCUG 30977</strain>
    </source>
</reference>
<dbReference type="Pfam" id="PF22461">
    <property type="entry name" value="SLBB_2"/>
    <property type="match status" value="1"/>
</dbReference>
<dbReference type="InterPro" id="IPR049712">
    <property type="entry name" value="Poly_export"/>
</dbReference>
<evidence type="ECO:0000256" key="13">
    <source>
        <dbReference type="ARBA" id="ARBA00023237"/>
    </source>
</evidence>
<evidence type="ECO:0000259" key="19">
    <source>
        <dbReference type="Pfam" id="PF22461"/>
    </source>
</evidence>
<dbReference type="Pfam" id="PF10531">
    <property type="entry name" value="SLBB"/>
    <property type="match status" value="3"/>
</dbReference>